<protein>
    <submittedName>
        <fullName evidence="6">Transcription regulator hth lysr</fullName>
    </submittedName>
</protein>
<dbReference type="GO" id="GO:0005829">
    <property type="term" value="C:cytosol"/>
    <property type="evidence" value="ECO:0007669"/>
    <property type="project" value="TreeGrafter"/>
</dbReference>
<dbReference type="CDD" id="cd05466">
    <property type="entry name" value="PBP2_LTTR_substrate"/>
    <property type="match status" value="1"/>
</dbReference>
<dbReference type="Gene3D" id="1.10.10.10">
    <property type="entry name" value="Winged helix-like DNA-binding domain superfamily/Winged helix DNA-binding domain"/>
    <property type="match status" value="1"/>
</dbReference>
<evidence type="ECO:0000256" key="4">
    <source>
        <dbReference type="ARBA" id="ARBA00023163"/>
    </source>
</evidence>
<dbReference type="PROSITE" id="PS50931">
    <property type="entry name" value="HTH_LYSR"/>
    <property type="match status" value="1"/>
</dbReference>
<dbReference type="SUPFAM" id="SSF53850">
    <property type="entry name" value="Periplasmic binding protein-like II"/>
    <property type="match status" value="1"/>
</dbReference>
<keyword evidence="2" id="KW-0805">Transcription regulation</keyword>
<accession>A0A143YCB8</accession>
<reference evidence="6 7" key="1">
    <citation type="submission" date="2016-02" db="EMBL/GenBank/DDBJ databases">
        <authorList>
            <person name="Wen L."/>
            <person name="He K."/>
            <person name="Yang H."/>
        </authorList>
    </citation>
    <scope>NUCLEOTIDE SEQUENCE [LARGE SCALE GENOMIC DNA]</scope>
    <source>
        <strain evidence="6">Trichococcus palustris</strain>
    </source>
</reference>
<keyword evidence="7" id="KW-1185">Reference proteome</keyword>
<evidence type="ECO:0000256" key="2">
    <source>
        <dbReference type="ARBA" id="ARBA00023015"/>
    </source>
</evidence>
<dbReference type="InterPro" id="IPR050950">
    <property type="entry name" value="HTH-type_LysR_regulators"/>
</dbReference>
<dbReference type="PANTHER" id="PTHR30419">
    <property type="entry name" value="HTH-TYPE TRANSCRIPTIONAL REGULATOR YBHD"/>
    <property type="match status" value="1"/>
</dbReference>
<evidence type="ECO:0000313" key="6">
    <source>
        <dbReference type="EMBL" id="CZQ85373.1"/>
    </source>
</evidence>
<dbReference type="Proteomes" id="UP000242754">
    <property type="component" value="Unassembled WGS sequence"/>
</dbReference>
<sequence>MNIEKIKYYLDLVDCRSFTETAKMNYVSQTTISQTIASLEDTFQIQLINRKKTPIEPTEAGLLFYDEALILWKQYQSMQKKMRNFQAHRQETVTIEYSAMTDIQTLLNVTPSFKEKNPHLELNLTKVLLKNISEYLTKGIYDVAIAFDSEFQDKKEITTIPLYAGKYQAVVGAGHPLFDKEAVTLAELYQYPLVMLDPSVIGASYNLMQQHAQKDGYQPHIAKTVDDVETELFAIRTEKLIGFFPDNYNLTYPASEIRMIPIEGSFHTFQIELGYLSTNANTAIRSLIHSIKEKHSISE</sequence>
<dbReference type="InterPro" id="IPR000847">
    <property type="entry name" value="LysR_HTH_N"/>
</dbReference>
<feature type="domain" description="HTH lysR-type" evidence="5">
    <location>
        <begin position="1"/>
        <end position="58"/>
    </location>
</feature>
<dbReference type="GO" id="GO:0003700">
    <property type="term" value="F:DNA-binding transcription factor activity"/>
    <property type="evidence" value="ECO:0007669"/>
    <property type="project" value="InterPro"/>
</dbReference>
<dbReference type="RefSeq" id="WP_087031281.1">
    <property type="nucleotide sequence ID" value="NZ_FJNE01000002.1"/>
</dbReference>
<comment type="similarity">
    <text evidence="1">Belongs to the LysR transcriptional regulatory family.</text>
</comment>
<organism evidence="6 7">
    <name type="scientific">Trichococcus palustris</name>
    <dbReference type="NCBI Taxonomy" id="140314"/>
    <lineage>
        <taxon>Bacteria</taxon>
        <taxon>Bacillati</taxon>
        <taxon>Bacillota</taxon>
        <taxon>Bacilli</taxon>
        <taxon>Lactobacillales</taxon>
        <taxon>Carnobacteriaceae</taxon>
        <taxon>Trichococcus</taxon>
    </lineage>
</organism>
<evidence type="ECO:0000259" key="5">
    <source>
        <dbReference type="PROSITE" id="PS50931"/>
    </source>
</evidence>
<keyword evidence="4" id="KW-0804">Transcription</keyword>
<dbReference type="InterPro" id="IPR036390">
    <property type="entry name" value="WH_DNA-bd_sf"/>
</dbReference>
<dbReference type="OrthoDB" id="9803735at2"/>
<dbReference type="Gene3D" id="3.40.190.290">
    <property type="match status" value="1"/>
</dbReference>
<dbReference type="Pfam" id="PF03466">
    <property type="entry name" value="LysR_substrate"/>
    <property type="match status" value="1"/>
</dbReference>
<evidence type="ECO:0000256" key="3">
    <source>
        <dbReference type="ARBA" id="ARBA00023125"/>
    </source>
</evidence>
<dbReference type="EMBL" id="FJNE01000002">
    <property type="protein sequence ID" value="CZQ85373.1"/>
    <property type="molecule type" value="Genomic_DNA"/>
</dbReference>
<dbReference type="GO" id="GO:0003677">
    <property type="term" value="F:DNA binding"/>
    <property type="evidence" value="ECO:0007669"/>
    <property type="project" value="UniProtKB-KW"/>
</dbReference>
<name>A0A143YCB8_9LACT</name>
<dbReference type="AlphaFoldDB" id="A0A143YCB8"/>
<evidence type="ECO:0000313" key="7">
    <source>
        <dbReference type="Proteomes" id="UP000242754"/>
    </source>
</evidence>
<dbReference type="InterPro" id="IPR005119">
    <property type="entry name" value="LysR_subst-bd"/>
</dbReference>
<gene>
    <name evidence="6" type="ORF">Tpal_624</name>
</gene>
<dbReference type="SUPFAM" id="SSF46785">
    <property type="entry name" value="Winged helix' DNA-binding domain"/>
    <property type="match status" value="1"/>
</dbReference>
<dbReference type="InterPro" id="IPR036388">
    <property type="entry name" value="WH-like_DNA-bd_sf"/>
</dbReference>
<dbReference type="PANTHER" id="PTHR30419:SF8">
    <property type="entry name" value="NITROGEN ASSIMILATION TRANSCRIPTIONAL ACTIVATOR-RELATED"/>
    <property type="match status" value="1"/>
</dbReference>
<proteinExistence type="inferred from homology"/>
<dbReference type="STRING" id="140314.SAMN04488076_101108"/>
<keyword evidence="3" id="KW-0238">DNA-binding</keyword>
<dbReference type="Pfam" id="PF00126">
    <property type="entry name" value="HTH_1"/>
    <property type="match status" value="1"/>
</dbReference>
<evidence type="ECO:0000256" key="1">
    <source>
        <dbReference type="ARBA" id="ARBA00009437"/>
    </source>
</evidence>